<dbReference type="RefSeq" id="WP_225407525.1">
    <property type="nucleotide sequence ID" value="NZ_JAYJJR010000007.1"/>
</dbReference>
<comment type="similarity">
    <text evidence="1">Belongs to the isochorismatase family.</text>
</comment>
<comment type="pathway">
    <text evidence="5">Cofactor biosynthesis; nicotinate biosynthesis; nicotinate from nicotinamide: step 1/1.</text>
</comment>
<feature type="domain" description="Isochorismatase-like" evidence="8">
    <location>
        <begin position="3"/>
        <end position="190"/>
    </location>
</feature>
<dbReference type="Proteomes" id="UP001299596">
    <property type="component" value="Unassembled WGS sequence"/>
</dbReference>
<keyword evidence="10" id="KW-1185">Reference proteome</keyword>
<dbReference type="Pfam" id="PF00857">
    <property type="entry name" value="Isochorismatase"/>
    <property type="match status" value="1"/>
</dbReference>
<dbReference type="EMBL" id="JAYJJR010000007">
    <property type="protein sequence ID" value="MEB3021947.1"/>
    <property type="molecule type" value="Genomic_DNA"/>
</dbReference>
<evidence type="ECO:0000256" key="5">
    <source>
        <dbReference type="ARBA" id="ARBA00037900"/>
    </source>
</evidence>
<keyword evidence="3" id="KW-0479">Metal-binding</keyword>
<evidence type="ECO:0000256" key="7">
    <source>
        <dbReference type="ARBA" id="ARBA00043224"/>
    </source>
</evidence>
<evidence type="ECO:0000313" key="10">
    <source>
        <dbReference type="Proteomes" id="UP001299596"/>
    </source>
</evidence>
<evidence type="ECO:0000256" key="1">
    <source>
        <dbReference type="ARBA" id="ARBA00006336"/>
    </source>
</evidence>
<name>A0ABU5XKT4_9MYCO</name>
<dbReference type="PANTHER" id="PTHR11080">
    <property type="entry name" value="PYRAZINAMIDASE/NICOTINAMIDASE"/>
    <property type="match status" value="1"/>
</dbReference>
<evidence type="ECO:0000313" key="9">
    <source>
        <dbReference type="EMBL" id="MEB3021947.1"/>
    </source>
</evidence>
<accession>A0ABU5XKT4</accession>
<keyword evidence="2" id="KW-0662">Pyridine nucleotide biosynthesis</keyword>
<dbReference type="Gene3D" id="3.40.50.850">
    <property type="entry name" value="Isochorismatase-like"/>
    <property type="match status" value="1"/>
</dbReference>
<reference evidence="9 10" key="1">
    <citation type="submission" date="2023-12" db="EMBL/GenBank/DDBJ databases">
        <title>Description of new species of Mycobacterium terrae complex isolated from sewage at the Sao Paulo Zoological Park Foundation in Brazil.</title>
        <authorList>
            <person name="Romagnoli C.L."/>
            <person name="Conceicao E.C."/>
            <person name="Machado E."/>
            <person name="Barreto L.B.P.F."/>
            <person name="Sharma A."/>
            <person name="Silva N.M."/>
            <person name="Marques L.E."/>
            <person name="Juliana M.A."/>
            <person name="Lourenco M.C.S."/>
            <person name="Digiampietri L.A."/>
            <person name="Suffys P.N."/>
            <person name="Viana-Niero C."/>
        </authorList>
    </citation>
    <scope>NUCLEOTIDE SEQUENCE [LARGE SCALE GENOMIC DNA]</scope>
    <source>
        <strain evidence="9 10">MYC098</strain>
    </source>
</reference>
<protein>
    <recommendedName>
        <fullName evidence="6">nicotinamidase</fullName>
        <ecNumber evidence="6">3.5.1.19</ecNumber>
    </recommendedName>
    <alternativeName>
        <fullName evidence="7">Nicotinamide deamidase</fullName>
    </alternativeName>
</protein>
<gene>
    <name evidence="9" type="ORF">K6T79_12890</name>
</gene>
<evidence type="ECO:0000256" key="3">
    <source>
        <dbReference type="ARBA" id="ARBA00022723"/>
    </source>
</evidence>
<dbReference type="InterPro" id="IPR036380">
    <property type="entry name" value="Isochorismatase-like_sf"/>
</dbReference>
<dbReference type="EC" id="3.5.1.19" evidence="6"/>
<dbReference type="SUPFAM" id="SSF52499">
    <property type="entry name" value="Isochorismatase-like hydrolases"/>
    <property type="match status" value="1"/>
</dbReference>
<keyword evidence="4" id="KW-0378">Hydrolase</keyword>
<proteinExistence type="inferred from homology"/>
<sequence>MRALLIVDMQNDFCEGGALPVTGAGALAHAISRYLDSEAGRGRYQHVVATQDHHIDPGSHFADPPDFRTSWPPHCIAGTAGADFHPALCTDRIEAVFKKGAYSAGYSGFDGADDNDVGLGDWLQRQGVDSVDVVGVATDYCVRATAEDAVRAGFATTVLPRLIAGVDPETTAAALTALRADGVELMEVDQ</sequence>
<evidence type="ECO:0000256" key="2">
    <source>
        <dbReference type="ARBA" id="ARBA00022642"/>
    </source>
</evidence>
<organism evidence="9 10">
    <name type="scientific">[Mycobacterium] crassicus</name>
    <dbReference type="NCBI Taxonomy" id="2872309"/>
    <lineage>
        <taxon>Bacteria</taxon>
        <taxon>Bacillati</taxon>
        <taxon>Actinomycetota</taxon>
        <taxon>Actinomycetes</taxon>
        <taxon>Mycobacteriales</taxon>
        <taxon>Mycobacteriaceae</taxon>
        <taxon>Mycolicibacter</taxon>
    </lineage>
</organism>
<dbReference type="InterPro" id="IPR000868">
    <property type="entry name" value="Isochorismatase-like_dom"/>
</dbReference>
<dbReference type="PANTHER" id="PTHR11080:SF2">
    <property type="entry name" value="LD05707P"/>
    <property type="match status" value="1"/>
</dbReference>
<evidence type="ECO:0000259" key="8">
    <source>
        <dbReference type="Pfam" id="PF00857"/>
    </source>
</evidence>
<comment type="caution">
    <text evidence="9">The sequence shown here is derived from an EMBL/GenBank/DDBJ whole genome shotgun (WGS) entry which is preliminary data.</text>
</comment>
<evidence type="ECO:0000256" key="6">
    <source>
        <dbReference type="ARBA" id="ARBA00039017"/>
    </source>
</evidence>
<dbReference type="InterPro" id="IPR052347">
    <property type="entry name" value="Isochorismatase_Nicotinamidase"/>
</dbReference>
<evidence type="ECO:0000256" key="4">
    <source>
        <dbReference type="ARBA" id="ARBA00022801"/>
    </source>
</evidence>